<evidence type="ECO:0000313" key="1">
    <source>
        <dbReference type="EMBL" id="KAG9469779.1"/>
    </source>
</evidence>
<protein>
    <submittedName>
        <fullName evidence="1">Uncharacterized protein</fullName>
    </submittedName>
</protein>
<sequence>MGNDKCKVMHMGRRNGCHQYTLNGVLLGKSGMEDDLGVLVDCRFNWSNQCQSAAAKANKVLWCIKRGIGARDENIILPLYKALVRPHMEYCVQFWSPVLRKDVIVLEGFQRRATKLIYGMRERNIQRGIKTGIIYPGKKTAKG</sequence>
<dbReference type="PANTHER" id="PTHR33332">
    <property type="entry name" value="REVERSE TRANSCRIPTASE DOMAIN-CONTAINING PROTEIN"/>
    <property type="match status" value="1"/>
</dbReference>
<dbReference type="Proteomes" id="UP000770717">
    <property type="component" value="Unassembled WGS sequence"/>
</dbReference>
<proteinExistence type="predicted"/>
<comment type="caution">
    <text evidence="1">The sequence shown here is derived from an EMBL/GenBank/DDBJ whole genome shotgun (WGS) entry which is preliminary data.</text>
</comment>
<dbReference type="OrthoDB" id="276744at2759"/>
<reference evidence="1" key="1">
    <citation type="thesis" date="2020" institute="ProQuest LLC" country="789 East Eisenhower Parkway, Ann Arbor, MI, USA">
        <title>Comparative Genomics and Chromosome Evolution.</title>
        <authorList>
            <person name="Mudd A.B."/>
        </authorList>
    </citation>
    <scope>NUCLEOTIDE SEQUENCE</scope>
    <source>
        <strain evidence="1">HN-11 Male</strain>
        <tissue evidence="1">Kidney and liver</tissue>
    </source>
</reference>
<evidence type="ECO:0000313" key="2">
    <source>
        <dbReference type="Proteomes" id="UP000770717"/>
    </source>
</evidence>
<organism evidence="1 2">
    <name type="scientific">Eleutherodactylus coqui</name>
    <name type="common">Puerto Rican coqui</name>
    <dbReference type="NCBI Taxonomy" id="57060"/>
    <lineage>
        <taxon>Eukaryota</taxon>
        <taxon>Metazoa</taxon>
        <taxon>Chordata</taxon>
        <taxon>Craniata</taxon>
        <taxon>Vertebrata</taxon>
        <taxon>Euteleostomi</taxon>
        <taxon>Amphibia</taxon>
        <taxon>Batrachia</taxon>
        <taxon>Anura</taxon>
        <taxon>Neobatrachia</taxon>
        <taxon>Hyloidea</taxon>
        <taxon>Eleutherodactylidae</taxon>
        <taxon>Eleutherodactylinae</taxon>
        <taxon>Eleutherodactylus</taxon>
        <taxon>Eleutherodactylus</taxon>
    </lineage>
</organism>
<dbReference type="PRINTS" id="PR01345">
    <property type="entry name" value="CERVTRCPTASE"/>
</dbReference>
<keyword evidence="2" id="KW-1185">Reference proteome</keyword>
<dbReference type="EMBL" id="WNTK01000430">
    <property type="protein sequence ID" value="KAG9469779.1"/>
    <property type="molecule type" value="Genomic_DNA"/>
</dbReference>
<dbReference type="AlphaFoldDB" id="A0A8J6EIE7"/>
<gene>
    <name evidence="1" type="ORF">GDO78_019678</name>
</gene>
<name>A0A8J6EIE7_ELECQ</name>
<accession>A0A8J6EIE7</accession>